<dbReference type="InterPro" id="IPR004045">
    <property type="entry name" value="Glutathione_S-Trfase_N"/>
</dbReference>
<dbReference type="InterPro" id="IPR010987">
    <property type="entry name" value="Glutathione-S-Trfase_C-like"/>
</dbReference>
<keyword evidence="2" id="KW-0808">Transferase</keyword>
<dbReference type="InterPro" id="IPR036249">
    <property type="entry name" value="Thioredoxin-like_sf"/>
</dbReference>
<dbReference type="InterPro" id="IPR004046">
    <property type="entry name" value="GST_C"/>
</dbReference>
<dbReference type="PROSITE" id="PS50404">
    <property type="entry name" value="GST_NTER"/>
    <property type="match status" value="1"/>
</dbReference>
<dbReference type="InterPro" id="IPR036282">
    <property type="entry name" value="Glutathione-S-Trfase_C_sf"/>
</dbReference>
<dbReference type="EC" id="2.5.1.18" evidence="1"/>
<dbReference type="RefSeq" id="WP_379960682.1">
    <property type="nucleotide sequence ID" value="NZ_JAUYVI010000008.1"/>
</dbReference>
<evidence type="ECO:0000256" key="3">
    <source>
        <dbReference type="ARBA" id="ARBA00047960"/>
    </source>
</evidence>
<name>A0ABU0YV60_9PROT</name>
<evidence type="ECO:0000259" key="5">
    <source>
        <dbReference type="PROSITE" id="PS50405"/>
    </source>
</evidence>
<dbReference type="InterPro" id="IPR040079">
    <property type="entry name" value="Glutathione_S-Trfase"/>
</dbReference>
<dbReference type="SUPFAM" id="SSF52833">
    <property type="entry name" value="Thioredoxin-like"/>
    <property type="match status" value="1"/>
</dbReference>
<dbReference type="Pfam" id="PF13409">
    <property type="entry name" value="GST_N_2"/>
    <property type="match status" value="1"/>
</dbReference>
<reference evidence="7" key="1">
    <citation type="submission" date="2023-08" db="EMBL/GenBank/DDBJ databases">
        <title>Rhodospirillaceae gen. nov., a novel taxon isolated from the Yangtze River Yuezi River estuary sludge.</title>
        <authorList>
            <person name="Ruan L."/>
        </authorList>
    </citation>
    <scope>NUCLEOTIDE SEQUENCE [LARGE SCALE GENOMIC DNA]</scope>
    <source>
        <strain evidence="7">R-7</strain>
    </source>
</reference>
<dbReference type="SFLD" id="SFLDS00019">
    <property type="entry name" value="Glutathione_Transferase_(cytos"/>
    <property type="match status" value="1"/>
</dbReference>
<keyword evidence="7" id="KW-1185">Reference proteome</keyword>
<protein>
    <recommendedName>
        <fullName evidence="1">glutathione transferase</fullName>
        <ecNumber evidence="1">2.5.1.18</ecNumber>
    </recommendedName>
</protein>
<comment type="catalytic activity">
    <reaction evidence="3">
        <text>RX + glutathione = an S-substituted glutathione + a halide anion + H(+)</text>
        <dbReference type="Rhea" id="RHEA:16437"/>
        <dbReference type="ChEBI" id="CHEBI:15378"/>
        <dbReference type="ChEBI" id="CHEBI:16042"/>
        <dbReference type="ChEBI" id="CHEBI:17792"/>
        <dbReference type="ChEBI" id="CHEBI:57925"/>
        <dbReference type="ChEBI" id="CHEBI:90779"/>
        <dbReference type="EC" id="2.5.1.18"/>
    </reaction>
</comment>
<evidence type="ECO:0000256" key="2">
    <source>
        <dbReference type="ARBA" id="ARBA00022679"/>
    </source>
</evidence>
<organism evidence="6 7">
    <name type="scientific">Dongia sedimenti</name>
    <dbReference type="NCBI Taxonomy" id="3064282"/>
    <lineage>
        <taxon>Bacteria</taxon>
        <taxon>Pseudomonadati</taxon>
        <taxon>Pseudomonadota</taxon>
        <taxon>Alphaproteobacteria</taxon>
        <taxon>Rhodospirillales</taxon>
        <taxon>Dongiaceae</taxon>
        <taxon>Dongia</taxon>
    </lineage>
</organism>
<dbReference type="CDD" id="cd00299">
    <property type="entry name" value="GST_C_family"/>
    <property type="match status" value="1"/>
</dbReference>
<dbReference type="SUPFAM" id="SSF47616">
    <property type="entry name" value="GST C-terminal domain-like"/>
    <property type="match status" value="1"/>
</dbReference>
<dbReference type="Pfam" id="PF00043">
    <property type="entry name" value="GST_C"/>
    <property type="match status" value="1"/>
</dbReference>
<dbReference type="PROSITE" id="PS50405">
    <property type="entry name" value="GST_CTER"/>
    <property type="match status" value="1"/>
</dbReference>
<dbReference type="PANTHER" id="PTHR43968">
    <property type="match status" value="1"/>
</dbReference>
<dbReference type="SFLD" id="SFLDG01152">
    <property type="entry name" value="Main.3:_Omega-_and_Tau-like"/>
    <property type="match status" value="1"/>
</dbReference>
<dbReference type="SFLD" id="SFLDG00358">
    <property type="entry name" value="Main_(cytGST)"/>
    <property type="match status" value="1"/>
</dbReference>
<dbReference type="CDD" id="cd00570">
    <property type="entry name" value="GST_N_family"/>
    <property type="match status" value="1"/>
</dbReference>
<dbReference type="Gene3D" id="3.40.30.10">
    <property type="entry name" value="Glutaredoxin"/>
    <property type="match status" value="1"/>
</dbReference>
<feature type="domain" description="GST N-terminal" evidence="4">
    <location>
        <begin position="2"/>
        <end position="80"/>
    </location>
</feature>
<dbReference type="PANTHER" id="PTHR43968:SF6">
    <property type="entry name" value="GLUTATHIONE S-TRANSFERASE OMEGA"/>
    <property type="match status" value="1"/>
</dbReference>
<evidence type="ECO:0000259" key="4">
    <source>
        <dbReference type="PROSITE" id="PS50404"/>
    </source>
</evidence>
<dbReference type="Proteomes" id="UP001230156">
    <property type="component" value="Unassembled WGS sequence"/>
</dbReference>
<accession>A0ABU0YV60</accession>
<evidence type="ECO:0000313" key="6">
    <source>
        <dbReference type="EMBL" id="MDQ7250871.1"/>
    </source>
</evidence>
<gene>
    <name evidence="6" type="ORF">Q8A70_24490</name>
</gene>
<dbReference type="InterPro" id="IPR050983">
    <property type="entry name" value="GST_Omega/HSP26"/>
</dbReference>
<dbReference type="InterPro" id="IPR045073">
    <property type="entry name" value="Omega/Tau-like"/>
</dbReference>
<feature type="domain" description="GST C-terminal" evidence="5">
    <location>
        <begin position="84"/>
        <end position="206"/>
    </location>
</feature>
<evidence type="ECO:0000256" key="1">
    <source>
        <dbReference type="ARBA" id="ARBA00012452"/>
    </source>
</evidence>
<proteinExistence type="predicted"/>
<dbReference type="EMBL" id="JAUYVI010000008">
    <property type="protein sequence ID" value="MDQ7250871.1"/>
    <property type="molecule type" value="Genomic_DNA"/>
</dbReference>
<sequence length="223" mass="25221">METLTLVSHHLCPYVQRAAIALAEKGVAYERVYVDLADKPDWFKALSPLGKTPVLKVGETAIFESAVILEYLEETRPNPLHPADALRRSEHRSLIEFGSAILNDIWAFYSAPDAATFAAKRKQLSDRFAWLERRLVGAPWFDGTDFSLVDAVFAPVFRYFDAFDRIGRFAVLDGLPKLARWRQALAARPSVIAAVTEDYHDRLWRFLLARNSHLTGEMQKSAA</sequence>
<comment type="caution">
    <text evidence="6">The sequence shown here is derived from an EMBL/GenBank/DDBJ whole genome shotgun (WGS) entry which is preliminary data.</text>
</comment>
<dbReference type="Gene3D" id="1.20.1050.10">
    <property type="match status" value="1"/>
</dbReference>
<evidence type="ECO:0000313" key="7">
    <source>
        <dbReference type="Proteomes" id="UP001230156"/>
    </source>
</evidence>